<dbReference type="EMBL" id="BPQG01000024">
    <property type="protein sequence ID" value="GJD43840.1"/>
    <property type="molecule type" value="Genomic_DNA"/>
</dbReference>
<name>A0ABQ4QG74_9HYPH</name>
<organism evidence="1 2">
    <name type="scientific">Methylobacterium cerastii</name>
    <dbReference type="NCBI Taxonomy" id="932741"/>
    <lineage>
        <taxon>Bacteria</taxon>
        <taxon>Pseudomonadati</taxon>
        <taxon>Pseudomonadota</taxon>
        <taxon>Alphaproteobacteria</taxon>
        <taxon>Hyphomicrobiales</taxon>
        <taxon>Methylobacteriaceae</taxon>
        <taxon>Methylobacterium</taxon>
    </lineage>
</organism>
<reference evidence="1 2" key="1">
    <citation type="journal article" date="2021" name="Front. Microbiol.">
        <title>Comprehensive Comparative Genomics and Phenotyping of Methylobacterium Species.</title>
        <authorList>
            <person name="Alessa O."/>
            <person name="Ogura Y."/>
            <person name="Fujitani Y."/>
            <person name="Takami H."/>
            <person name="Hayashi T."/>
            <person name="Sahin N."/>
            <person name="Tani A."/>
        </authorList>
    </citation>
    <scope>NUCLEOTIDE SEQUENCE [LARGE SCALE GENOMIC DNA]</scope>
    <source>
        <strain evidence="1 2">DSM 23679</strain>
    </source>
</reference>
<dbReference type="Proteomes" id="UP001055117">
    <property type="component" value="Unassembled WGS sequence"/>
</dbReference>
<evidence type="ECO:0000313" key="2">
    <source>
        <dbReference type="Proteomes" id="UP001055117"/>
    </source>
</evidence>
<protein>
    <submittedName>
        <fullName evidence="1">Uncharacterized protein</fullName>
    </submittedName>
</protein>
<proteinExistence type="predicted"/>
<keyword evidence="2" id="KW-1185">Reference proteome</keyword>
<sequence>MAMGSFDPLQKPGRSALTDAVPALTIAYQQQMFDAWNALTGDMPAAAAMELLAAAVHHALAAQAPFQRGIDVVADLSRAA</sequence>
<gene>
    <name evidence="1" type="ORF">AFCDBAGC_1699</name>
</gene>
<comment type="caution">
    <text evidence="1">The sequence shown here is derived from an EMBL/GenBank/DDBJ whole genome shotgun (WGS) entry which is preliminary data.</text>
</comment>
<evidence type="ECO:0000313" key="1">
    <source>
        <dbReference type="EMBL" id="GJD43840.1"/>
    </source>
</evidence>
<accession>A0ABQ4QG74</accession>